<dbReference type="InterPro" id="IPR010035">
    <property type="entry name" value="Thi_S"/>
</dbReference>
<dbReference type="PANTHER" id="PTHR34472">
    <property type="entry name" value="SULFUR CARRIER PROTEIN THIS"/>
    <property type="match status" value="1"/>
</dbReference>
<dbReference type="Pfam" id="PF02597">
    <property type="entry name" value="ThiS"/>
    <property type="match status" value="1"/>
</dbReference>
<comment type="caution">
    <text evidence="1">The sequence shown here is derived from an EMBL/GenBank/DDBJ whole genome shotgun (WGS) entry which is preliminary data.</text>
</comment>
<gene>
    <name evidence="1" type="primary">thiS</name>
    <name evidence="1" type="ORF">GLW04_03050</name>
</gene>
<name>A0A845DML2_9BACI</name>
<reference evidence="1 2" key="1">
    <citation type="submission" date="2019-11" db="EMBL/GenBank/DDBJ databases">
        <title>Genome sequences of 17 halophilic strains isolated from different environments.</title>
        <authorList>
            <person name="Furrow R.E."/>
        </authorList>
    </citation>
    <scope>NUCLEOTIDE SEQUENCE [LARGE SCALE GENOMIC DNA]</scope>
    <source>
        <strain evidence="1 2">22511_23_Filter</strain>
    </source>
</reference>
<dbReference type="SUPFAM" id="SSF54285">
    <property type="entry name" value="MoaD/ThiS"/>
    <property type="match status" value="1"/>
</dbReference>
<dbReference type="PANTHER" id="PTHR34472:SF1">
    <property type="entry name" value="SULFUR CARRIER PROTEIN THIS"/>
    <property type="match status" value="1"/>
</dbReference>
<dbReference type="InterPro" id="IPR003749">
    <property type="entry name" value="ThiS/MoaD-like"/>
</dbReference>
<proteinExistence type="predicted"/>
<evidence type="ECO:0000313" key="1">
    <source>
        <dbReference type="EMBL" id="MYL18851.1"/>
    </source>
</evidence>
<dbReference type="NCBIfam" id="TIGR01683">
    <property type="entry name" value="thiS"/>
    <property type="match status" value="1"/>
</dbReference>
<accession>A0A845DML2</accession>
<dbReference type="RefSeq" id="WP_160835292.1">
    <property type="nucleotide sequence ID" value="NZ_WMET01000001.1"/>
</dbReference>
<organism evidence="1 2">
    <name type="scientific">Halobacillus litoralis</name>
    <dbReference type="NCBI Taxonomy" id="45668"/>
    <lineage>
        <taxon>Bacteria</taxon>
        <taxon>Bacillati</taxon>
        <taxon>Bacillota</taxon>
        <taxon>Bacilli</taxon>
        <taxon>Bacillales</taxon>
        <taxon>Bacillaceae</taxon>
        <taxon>Halobacillus</taxon>
    </lineage>
</organism>
<dbReference type="CDD" id="cd00565">
    <property type="entry name" value="Ubl_ThiS"/>
    <property type="match status" value="1"/>
</dbReference>
<dbReference type="InterPro" id="IPR016155">
    <property type="entry name" value="Mopterin_synth/thiamin_S_b"/>
</dbReference>
<dbReference type="InterPro" id="IPR012675">
    <property type="entry name" value="Beta-grasp_dom_sf"/>
</dbReference>
<dbReference type="EMBL" id="WMET01000001">
    <property type="protein sequence ID" value="MYL18851.1"/>
    <property type="molecule type" value="Genomic_DNA"/>
</dbReference>
<sequence length="67" mass="7604">MNVKINGEWHEIPDHLADVRTLLSHFQLDNRVVIVELNDTILEKSEHADSQVHEGDQMELVQFVGGG</sequence>
<protein>
    <submittedName>
        <fullName evidence="1">Sulfur carrier protein ThiS</fullName>
    </submittedName>
</protein>
<dbReference type="Proteomes" id="UP000460949">
    <property type="component" value="Unassembled WGS sequence"/>
</dbReference>
<dbReference type="Gene3D" id="3.10.20.30">
    <property type="match status" value="1"/>
</dbReference>
<dbReference type="AlphaFoldDB" id="A0A845DML2"/>
<evidence type="ECO:0000313" key="2">
    <source>
        <dbReference type="Proteomes" id="UP000460949"/>
    </source>
</evidence>
<dbReference type="OrthoDB" id="9798559at2"/>